<evidence type="ECO:0000256" key="1">
    <source>
        <dbReference type="SAM" id="MobiDB-lite"/>
    </source>
</evidence>
<evidence type="ECO:0000313" key="2">
    <source>
        <dbReference type="EMBL" id="GFZ14312.1"/>
    </source>
</evidence>
<name>A0A7J0GU45_9ERIC</name>
<evidence type="ECO:0000313" key="3">
    <source>
        <dbReference type="Proteomes" id="UP000585474"/>
    </source>
</evidence>
<dbReference type="AlphaFoldDB" id="A0A7J0GU45"/>
<reference evidence="2 3" key="1">
    <citation type="submission" date="2019-07" db="EMBL/GenBank/DDBJ databases">
        <title>De Novo Assembly of kiwifruit Actinidia rufa.</title>
        <authorList>
            <person name="Sugita-Konishi S."/>
            <person name="Sato K."/>
            <person name="Mori E."/>
            <person name="Abe Y."/>
            <person name="Kisaki G."/>
            <person name="Hamano K."/>
            <person name="Suezawa K."/>
            <person name="Otani M."/>
            <person name="Fukuda T."/>
            <person name="Manabe T."/>
            <person name="Gomi K."/>
            <person name="Tabuchi M."/>
            <person name="Akimitsu K."/>
            <person name="Kataoka I."/>
        </authorList>
    </citation>
    <scope>NUCLEOTIDE SEQUENCE [LARGE SCALE GENOMIC DNA]</scope>
    <source>
        <strain evidence="3">cv. Fuchu</strain>
    </source>
</reference>
<proteinExistence type="predicted"/>
<protein>
    <submittedName>
        <fullName evidence="2">Sulfate transmembrane transporter</fullName>
    </submittedName>
</protein>
<accession>A0A7J0GU45</accession>
<dbReference type="EMBL" id="BJWL01000024">
    <property type="protein sequence ID" value="GFZ14312.1"/>
    <property type="molecule type" value="Genomic_DNA"/>
</dbReference>
<feature type="region of interest" description="Disordered" evidence="1">
    <location>
        <begin position="1"/>
        <end position="22"/>
    </location>
</feature>
<comment type="caution">
    <text evidence="2">The sequence shown here is derived from an EMBL/GenBank/DDBJ whole genome shotgun (WGS) entry which is preliminary data.</text>
</comment>
<gene>
    <name evidence="2" type="ORF">Acr_24g0005020</name>
</gene>
<dbReference type="Proteomes" id="UP000585474">
    <property type="component" value="Unassembled WGS sequence"/>
</dbReference>
<keyword evidence="2" id="KW-0812">Transmembrane</keyword>
<sequence>MEEGHPHPPTPPPRSTVAPRRRRGAAVDISVAAIWKVERWGFLETAEAAIWEVEMWGFRRRRWRWGGGEVEVGNQGQREDDGDVGAEVAHGATEFRPDGGLKAEVGGEGVVPPLTLGGGGEAGGVFLHGPLFLSSSMALCFSLTPADLKNQNWLKFFFYLKRHRFAFSVNLSVKPSVWLDLP</sequence>
<organism evidence="2 3">
    <name type="scientific">Actinidia rufa</name>
    <dbReference type="NCBI Taxonomy" id="165716"/>
    <lineage>
        <taxon>Eukaryota</taxon>
        <taxon>Viridiplantae</taxon>
        <taxon>Streptophyta</taxon>
        <taxon>Embryophyta</taxon>
        <taxon>Tracheophyta</taxon>
        <taxon>Spermatophyta</taxon>
        <taxon>Magnoliopsida</taxon>
        <taxon>eudicotyledons</taxon>
        <taxon>Gunneridae</taxon>
        <taxon>Pentapetalae</taxon>
        <taxon>asterids</taxon>
        <taxon>Ericales</taxon>
        <taxon>Actinidiaceae</taxon>
        <taxon>Actinidia</taxon>
    </lineage>
</organism>
<keyword evidence="3" id="KW-1185">Reference proteome</keyword>
<keyword evidence="2" id="KW-0472">Membrane</keyword>